<dbReference type="EMBL" id="VSSQ01085245">
    <property type="protein sequence ID" value="MPN32963.1"/>
    <property type="molecule type" value="Genomic_DNA"/>
</dbReference>
<evidence type="ECO:0000313" key="1">
    <source>
        <dbReference type="EMBL" id="MPN32963.1"/>
    </source>
</evidence>
<gene>
    <name evidence="1" type="ORF">SDC9_180446</name>
</gene>
<organism evidence="1">
    <name type="scientific">bioreactor metagenome</name>
    <dbReference type="NCBI Taxonomy" id="1076179"/>
    <lineage>
        <taxon>unclassified sequences</taxon>
        <taxon>metagenomes</taxon>
        <taxon>ecological metagenomes</taxon>
    </lineage>
</organism>
<evidence type="ECO:0008006" key="2">
    <source>
        <dbReference type="Google" id="ProtNLM"/>
    </source>
</evidence>
<reference evidence="1" key="1">
    <citation type="submission" date="2019-08" db="EMBL/GenBank/DDBJ databases">
        <authorList>
            <person name="Kucharzyk K."/>
            <person name="Murdoch R.W."/>
            <person name="Higgins S."/>
            <person name="Loffler F."/>
        </authorList>
    </citation>
    <scope>NUCLEOTIDE SEQUENCE</scope>
</reference>
<comment type="caution">
    <text evidence="1">The sequence shown here is derived from an EMBL/GenBank/DDBJ whole genome shotgun (WGS) entry which is preliminary data.</text>
</comment>
<name>A0A645HAZ3_9ZZZZ</name>
<proteinExistence type="predicted"/>
<protein>
    <recommendedName>
        <fullName evidence="2">Outer membrane protein beta-barrel domain-containing protein</fullName>
    </recommendedName>
</protein>
<sequence>MHTYQKNGTQEVEPTTQLNLFSHNFSIVPTYTYNQDELLHSFSLSLNYNTNVNANTQSQYSTNSSNLNLSPSYSINLNKFDLNLGLNYSFGLSEAGNYATRRHVIGVFATQSYLKNKELSANANLSYGFDNNNLDDGSRSFTFSSGISYILLKYHNFSAGVSYSVSSYLSSETTQGYVRGYAGYTYSIPALSKFIYKDSQQTK</sequence>
<accession>A0A645HAZ3</accession>
<dbReference type="AlphaFoldDB" id="A0A645HAZ3"/>